<accession>A0A918ISQ6</accession>
<proteinExistence type="predicted"/>
<sequence length="99" mass="11215">MKNQYRLGYQAHLRLHFNLKMKLTTWLLLSISLIQVQANVKNNSFKYSDEVERIDVFQQFMVEGTILDSNGNPLPGANVLEKGTTNGTQSALMGNLLLM</sequence>
<evidence type="ECO:0000313" key="2">
    <source>
        <dbReference type="Proteomes" id="UP000634668"/>
    </source>
</evidence>
<comment type="caution">
    <text evidence="1">The sequence shown here is derived from an EMBL/GenBank/DDBJ whole genome shotgun (WGS) entry which is preliminary data.</text>
</comment>
<reference evidence="1" key="1">
    <citation type="journal article" date="2014" name="Int. J. Syst. Evol. Microbiol.">
        <title>Complete genome sequence of Corynebacterium casei LMG S-19264T (=DSM 44701T), isolated from a smear-ripened cheese.</title>
        <authorList>
            <consortium name="US DOE Joint Genome Institute (JGI-PGF)"/>
            <person name="Walter F."/>
            <person name="Albersmeier A."/>
            <person name="Kalinowski J."/>
            <person name="Ruckert C."/>
        </authorList>
    </citation>
    <scope>NUCLEOTIDE SEQUENCE</scope>
    <source>
        <strain evidence="1">KCTC 12113</strain>
    </source>
</reference>
<gene>
    <name evidence="1" type="ORF">GCM10007383_13060</name>
</gene>
<protein>
    <recommendedName>
        <fullName evidence="3">Carboxypeptidase regulatory-like domain-containing protein</fullName>
    </recommendedName>
</protein>
<keyword evidence="2" id="KW-1185">Reference proteome</keyword>
<evidence type="ECO:0000313" key="1">
    <source>
        <dbReference type="EMBL" id="GGW29044.1"/>
    </source>
</evidence>
<dbReference type="AlphaFoldDB" id="A0A918ISQ6"/>
<dbReference type="SUPFAM" id="SSF49464">
    <property type="entry name" value="Carboxypeptidase regulatory domain-like"/>
    <property type="match status" value="1"/>
</dbReference>
<dbReference type="Proteomes" id="UP000634668">
    <property type="component" value="Unassembled WGS sequence"/>
</dbReference>
<dbReference type="EMBL" id="BMWP01000006">
    <property type="protein sequence ID" value="GGW29044.1"/>
    <property type="molecule type" value="Genomic_DNA"/>
</dbReference>
<reference evidence="1" key="2">
    <citation type="submission" date="2020-09" db="EMBL/GenBank/DDBJ databases">
        <authorList>
            <person name="Sun Q."/>
            <person name="Kim S."/>
        </authorList>
    </citation>
    <scope>NUCLEOTIDE SEQUENCE</scope>
    <source>
        <strain evidence="1">KCTC 12113</strain>
    </source>
</reference>
<dbReference type="InterPro" id="IPR008969">
    <property type="entry name" value="CarboxyPept-like_regulatory"/>
</dbReference>
<evidence type="ECO:0008006" key="3">
    <source>
        <dbReference type="Google" id="ProtNLM"/>
    </source>
</evidence>
<organism evidence="1 2">
    <name type="scientific">Arenibacter certesii</name>
    <dbReference type="NCBI Taxonomy" id="228955"/>
    <lineage>
        <taxon>Bacteria</taxon>
        <taxon>Pseudomonadati</taxon>
        <taxon>Bacteroidota</taxon>
        <taxon>Flavobacteriia</taxon>
        <taxon>Flavobacteriales</taxon>
        <taxon>Flavobacteriaceae</taxon>
        <taxon>Arenibacter</taxon>
    </lineage>
</organism>
<name>A0A918ISQ6_9FLAO</name>